<dbReference type="GO" id="GO:0097730">
    <property type="term" value="C:non-motile cilium"/>
    <property type="evidence" value="ECO:0007669"/>
    <property type="project" value="Ensembl"/>
</dbReference>
<feature type="region of interest" description="Disordered" evidence="17">
    <location>
        <begin position="1"/>
        <end position="42"/>
    </location>
</feature>
<dbReference type="GO" id="GO:0003151">
    <property type="term" value="P:outflow tract morphogenesis"/>
    <property type="evidence" value="ECO:0007669"/>
    <property type="project" value="Ensembl"/>
</dbReference>
<dbReference type="GO" id="GO:0007193">
    <property type="term" value="P:adenylate cyclase-inhibiting G protein-coupled receptor signaling pathway"/>
    <property type="evidence" value="ECO:0007669"/>
    <property type="project" value="Ensembl"/>
</dbReference>
<evidence type="ECO:0000256" key="11">
    <source>
        <dbReference type="ARBA" id="ARBA00023170"/>
    </source>
</evidence>
<keyword evidence="4" id="KW-1003">Cell membrane</keyword>
<keyword evidence="13 16" id="KW-0807">Transducer</keyword>
<evidence type="ECO:0000256" key="5">
    <source>
        <dbReference type="ARBA" id="ARBA00022692"/>
    </source>
</evidence>
<dbReference type="InterPro" id="IPR000276">
    <property type="entry name" value="GPCR_Rhodpsn"/>
</dbReference>
<dbReference type="PRINTS" id="PR00237">
    <property type="entry name" value="GPCRRHODOPSN"/>
</dbReference>
<evidence type="ECO:0000256" key="12">
    <source>
        <dbReference type="ARBA" id="ARBA00023180"/>
    </source>
</evidence>
<comment type="similarity">
    <text evidence="2 16">Belongs to the G-protein coupled receptor 1 family.</text>
</comment>
<evidence type="ECO:0000313" key="21">
    <source>
        <dbReference type="Proteomes" id="UP000472272"/>
    </source>
</evidence>
<dbReference type="Gene3D" id="1.20.1070.10">
    <property type="entry name" value="Rhodopsin 7-helix transmembrane proteins"/>
    <property type="match status" value="1"/>
</dbReference>
<dbReference type="GO" id="GO:0001601">
    <property type="term" value="F:peptide YY receptor activity"/>
    <property type="evidence" value="ECO:0007669"/>
    <property type="project" value="Ensembl"/>
</dbReference>
<proteinExistence type="inferred from homology"/>
<evidence type="ECO:0000256" key="7">
    <source>
        <dbReference type="ARBA" id="ARBA00023040"/>
    </source>
</evidence>
<evidence type="ECO:0000256" key="13">
    <source>
        <dbReference type="ARBA" id="ARBA00023224"/>
    </source>
</evidence>
<dbReference type="GO" id="GO:0005886">
    <property type="term" value="C:plasma membrane"/>
    <property type="evidence" value="ECO:0007669"/>
    <property type="project" value="UniProtKB-SubCell"/>
</dbReference>
<name>A0A670J3I7_PODMU</name>
<feature type="transmembrane region" description="Helical" evidence="18">
    <location>
        <begin position="410"/>
        <end position="427"/>
    </location>
</feature>
<dbReference type="Ensembl" id="ENSPMRT00000019942.1">
    <property type="protein sequence ID" value="ENSPMRP00000018770.1"/>
    <property type="gene ID" value="ENSPMRG00000012290.1"/>
</dbReference>
<dbReference type="PANTHER" id="PTHR24235">
    <property type="entry name" value="NEUROPEPTIDE Y RECEPTOR"/>
    <property type="match status" value="1"/>
</dbReference>
<feature type="compositionally biased region" description="Basic and acidic residues" evidence="17">
    <location>
        <begin position="89"/>
        <end position="101"/>
    </location>
</feature>
<feature type="transmembrane region" description="Helical" evidence="18">
    <location>
        <begin position="266"/>
        <end position="287"/>
    </location>
</feature>
<reference evidence="20" key="3">
    <citation type="submission" date="2025-09" db="UniProtKB">
        <authorList>
            <consortium name="Ensembl"/>
        </authorList>
    </citation>
    <scope>IDENTIFICATION</scope>
</reference>
<evidence type="ECO:0000256" key="8">
    <source>
        <dbReference type="ARBA" id="ARBA00023136"/>
    </source>
</evidence>
<accession>A0A670J3I7</accession>
<dbReference type="InterPro" id="IPR000611">
    <property type="entry name" value="NPY_rcpt"/>
</dbReference>
<dbReference type="OMA" id="WPGKNTD"/>
<keyword evidence="9" id="KW-0564">Palmitate</keyword>
<keyword evidence="5 16" id="KW-0812">Transmembrane</keyword>
<keyword evidence="7 16" id="KW-0297">G-protein coupled receptor</keyword>
<feature type="transmembrane region" description="Helical" evidence="18">
    <location>
        <begin position="229"/>
        <end position="254"/>
    </location>
</feature>
<dbReference type="Pfam" id="PF00001">
    <property type="entry name" value="7tm_1"/>
    <property type="match status" value="1"/>
</dbReference>
<keyword evidence="12" id="KW-0325">Glycoprotein</keyword>
<evidence type="ECO:0000256" key="4">
    <source>
        <dbReference type="ARBA" id="ARBA00022475"/>
    </source>
</evidence>
<dbReference type="GeneTree" id="ENSGT00940000155973"/>
<dbReference type="CDD" id="cd15399">
    <property type="entry name" value="7tmA_NPY2R"/>
    <property type="match status" value="1"/>
</dbReference>
<dbReference type="SUPFAM" id="SSF81321">
    <property type="entry name" value="Family A G protein-coupled receptor-like"/>
    <property type="match status" value="1"/>
</dbReference>
<evidence type="ECO:0000256" key="2">
    <source>
        <dbReference type="ARBA" id="ARBA00010663"/>
    </source>
</evidence>
<dbReference type="PANTHER" id="PTHR24235:SF20">
    <property type="entry name" value="NEUROPEPTIDE Y RECEPTOR TYPE 2"/>
    <property type="match status" value="1"/>
</dbReference>
<evidence type="ECO:0000256" key="10">
    <source>
        <dbReference type="ARBA" id="ARBA00023157"/>
    </source>
</evidence>
<keyword evidence="14" id="KW-0449">Lipoprotein</keyword>
<feature type="domain" description="G-protein coupled receptors family 1 profile" evidence="19">
    <location>
        <begin position="208"/>
        <end position="466"/>
    </location>
</feature>
<dbReference type="SMART" id="SM01381">
    <property type="entry name" value="7TM_GPCR_Srsx"/>
    <property type="match status" value="1"/>
</dbReference>
<gene>
    <name evidence="20" type="primary">NPY2R</name>
</gene>
<feature type="transmembrane region" description="Helical" evidence="18">
    <location>
        <begin position="359"/>
        <end position="381"/>
    </location>
</feature>
<keyword evidence="21" id="KW-1185">Reference proteome</keyword>
<dbReference type="Proteomes" id="UP000472272">
    <property type="component" value="Chromosome 9"/>
</dbReference>
<evidence type="ECO:0000313" key="20">
    <source>
        <dbReference type="Ensembl" id="ENSPMRP00000018770.1"/>
    </source>
</evidence>
<keyword evidence="8 18" id="KW-0472">Membrane</keyword>
<feature type="transmembrane region" description="Helical" evidence="18">
    <location>
        <begin position="192"/>
        <end position="217"/>
    </location>
</feature>
<feature type="compositionally biased region" description="Low complexity" evidence="17">
    <location>
        <begin position="60"/>
        <end position="71"/>
    </location>
</feature>
<sequence>MFRGARFLVGMPPSRGYPPAFRRDSERSPAPPGRSGRGSWCPPPSLPRCLFSFPSASSARSRSVAGRASAGEHPAPPSSRRWKRRCKLRAPETERRTEAGRGVKPRRGGREGKQRHGRSEKNTACVLKFVTPTENMGLMGGSKIMENRTRLTKTDLYSRLNLPPGFEHPYDDLLADPKRDLKDSTNLVEVQIVLICAYCVIILLGLVGNSLVIHVVIKFKSMRTVTNFFIANLAVADLLVNTLCLPFTLVYTLLGEWKLGPVLCHLVPYAQGLAVQVSIVTLTVIALDRHRCIVYHLESKISKRISFLIIGVAWAVSAILASPLAIFREYFSIELNQDFKIVVCAEAWPREGLVNYSTIYSVLMFLIQYVLPLAIISYAYIRIWSKLKNHISPGAAGDHYHQRRRKTTKMLVCVVVVFGVCWLPFHIFQLVSDIDSNVLDLQEYKLIYTLFHVIAMCSTFANPLLYGWMNSNYRTAFLTAFRCEQRLDSIHPEVSPALKAKKKLEAKEEHCNGPPFSQPTSV</sequence>
<feature type="region of interest" description="Disordered" evidence="17">
    <location>
        <begin position="60"/>
        <end position="122"/>
    </location>
</feature>
<reference evidence="20 21" key="1">
    <citation type="journal article" date="2019" name="Proc. Natl. Acad. Sci. U.S.A.">
        <title>Regulatory changes in pterin and carotenoid genes underlie balanced color polymorphisms in the wall lizard.</title>
        <authorList>
            <person name="Andrade P."/>
            <person name="Pinho C."/>
            <person name="Perez I de Lanuza G."/>
            <person name="Afonso S."/>
            <person name="Brejcha J."/>
            <person name="Rubin C.J."/>
            <person name="Wallerman O."/>
            <person name="Pereira P."/>
            <person name="Sabatino S.J."/>
            <person name="Bellati A."/>
            <person name="Pellitteri-Rosa D."/>
            <person name="Bosakova Z."/>
            <person name="Bunikis I."/>
            <person name="Carretero M.A."/>
            <person name="Feiner N."/>
            <person name="Marsik P."/>
            <person name="Pauperio F."/>
            <person name="Salvi D."/>
            <person name="Soler L."/>
            <person name="While G.M."/>
            <person name="Uller T."/>
            <person name="Font E."/>
            <person name="Andersson L."/>
            <person name="Carneiro M."/>
        </authorList>
    </citation>
    <scope>NUCLEOTIDE SEQUENCE</scope>
</reference>
<organism evidence="20 21">
    <name type="scientific">Podarcis muralis</name>
    <name type="common">Wall lizard</name>
    <name type="synonym">Lacerta muralis</name>
    <dbReference type="NCBI Taxonomy" id="64176"/>
    <lineage>
        <taxon>Eukaryota</taxon>
        <taxon>Metazoa</taxon>
        <taxon>Chordata</taxon>
        <taxon>Craniata</taxon>
        <taxon>Vertebrata</taxon>
        <taxon>Euteleostomi</taxon>
        <taxon>Lepidosauria</taxon>
        <taxon>Squamata</taxon>
        <taxon>Bifurcata</taxon>
        <taxon>Unidentata</taxon>
        <taxon>Episquamata</taxon>
        <taxon>Laterata</taxon>
        <taxon>Lacertibaenia</taxon>
        <taxon>Lacertidae</taxon>
        <taxon>Podarcis</taxon>
    </lineage>
</organism>
<dbReference type="PRINTS" id="PR01014">
    <property type="entry name" value="NRPEPTIDEY2R"/>
</dbReference>
<evidence type="ECO:0000256" key="6">
    <source>
        <dbReference type="ARBA" id="ARBA00022989"/>
    </source>
</evidence>
<evidence type="ECO:0000259" key="19">
    <source>
        <dbReference type="PROSITE" id="PS50262"/>
    </source>
</evidence>
<dbReference type="GO" id="GO:0003214">
    <property type="term" value="P:cardiac left ventricle morphogenesis"/>
    <property type="evidence" value="ECO:0007669"/>
    <property type="project" value="Ensembl"/>
</dbReference>
<evidence type="ECO:0000256" key="17">
    <source>
        <dbReference type="SAM" id="MobiDB-lite"/>
    </source>
</evidence>
<dbReference type="PROSITE" id="PS50262">
    <property type="entry name" value="G_PROTEIN_RECEP_F1_2"/>
    <property type="match status" value="1"/>
</dbReference>
<keyword evidence="10" id="KW-1015">Disulfide bond</keyword>
<evidence type="ECO:0000256" key="15">
    <source>
        <dbReference type="ARBA" id="ARBA00032013"/>
    </source>
</evidence>
<protein>
    <recommendedName>
        <fullName evidence="3">Neuropeptide Y receptor type 2</fullName>
    </recommendedName>
    <alternativeName>
        <fullName evidence="15">NPY-Y2 receptor</fullName>
    </alternativeName>
</protein>
<dbReference type="InterPro" id="IPR017452">
    <property type="entry name" value="GPCR_Rhodpsn_7TM"/>
</dbReference>
<evidence type="ECO:0000256" key="3">
    <source>
        <dbReference type="ARBA" id="ARBA00019472"/>
    </source>
</evidence>
<feature type="transmembrane region" description="Helical" evidence="18">
    <location>
        <begin position="307"/>
        <end position="327"/>
    </location>
</feature>
<evidence type="ECO:0000256" key="9">
    <source>
        <dbReference type="ARBA" id="ARBA00023139"/>
    </source>
</evidence>
<dbReference type="PRINTS" id="PR01012">
    <property type="entry name" value="NRPEPTIDEYR"/>
</dbReference>
<evidence type="ECO:0000256" key="16">
    <source>
        <dbReference type="RuleBase" id="RU000688"/>
    </source>
</evidence>
<evidence type="ECO:0000256" key="18">
    <source>
        <dbReference type="SAM" id="Phobius"/>
    </source>
</evidence>
<dbReference type="PROSITE" id="PS00237">
    <property type="entry name" value="G_PROTEIN_RECEP_F1_1"/>
    <property type="match status" value="1"/>
</dbReference>
<dbReference type="InterPro" id="IPR001358">
    <property type="entry name" value="NPY2_rcpt"/>
</dbReference>
<evidence type="ECO:0000256" key="14">
    <source>
        <dbReference type="ARBA" id="ARBA00023288"/>
    </source>
</evidence>
<dbReference type="FunFam" id="1.20.1070.10:FF:000158">
    <property type="entry name" value="Neuropeptide Y receptor type 2"/>
    <property type="match status" value="1"/>
</dbReference>
<keyword evidence="6 18" id="KW-1133">Transmembrane helix</keyword>
<feature type="compositionally biased region" description="Basic and acidic residues" evidence="17">
    <location>
        <begin position="108"/>
        <end position="121"/>
    </location>
</feature>
<evidence type="ECO:0000256" key="1">
    <source>
        <dbReference type="ARBA" id="ARBA00004651"/>
    </source>
</evidence>
<comment type="subcellular location">
    <subcellularLocation>
        <location evidence="1">Cell membrane</location>
        <topology evidence="1">Multi-pass membrane protein</topology>
    </subcellularLocation>
</comment>
<feature type="transmembrane region" description="Helical" evidence="18">
    <location>
        <begin position="447"/>
        <end position="468"/>
    </location>
</feature>
<reference evidence="20" key="2">
    <citation type="submission" date="2025-08" db="UniProtKB">
        <authorList>
            <consortium name="Ensembl"/>
        </authorList>
    </citation>
    <scope>IDENTIFICATION</scope>
</reference>
<keyword evidence="11 16" id="KW-0675">Receptor</keyword>
<dbReference type="AlphaFoldDB" id="A0A670J3I7"/>